<evidence type="ECO:0000313" key="1">
    <source>
        <dbReference type="EMBL" id="KKN75647.1"/>
    </source>
</evidence>
<protein>
    <recommendedName>
        <fullName evidence="2">Terminase small subunit</fullName>
    </recommendedName>
</protein>
<accession>A0A0F9TL48</accession>
<organism evidence="1">
    <name type="scientific">marine sediment metagenome</name>
    <dbReference type="NCBI Taxonomy" id="412755"/>
    <lineage>
        <taxon>unclassified sequences</taxon>
        <taxon>metagenomes</taxon>
        <taxon>ecological metagenomes</taxon>
    </lineage>
</organism>
<dbReference type="EMBL" id="LAZR01000306">
    <property type="protein sequence ID" value="KKN75647.1"/>
    <property type="molecule type" value="Genomic_DNA"/>
</dbReference>
<sequence>MLEIEPTGSPQDYGFPEKPTAQQITTWTLQEKFLAEYRGIGAVMLACETAGHTYQAFKQWVDLNKFNFQKRYEDAQAYVLERMIVSIDRRAFEGYDHPVIFKGKVTDTYKAWDSNLAMFRVKKLDPSYRDNSKEVEDLSAIRESLEALRSLGTPRLEAPKVVDSTSHVVSDTEDEKQGP</sequence>
<reference evidence="1" key="1">
    <citation type="journal article" date="2015" name="Nature">
        <title>Complex archaea that bridge the gap between prokaryotes and eukaryotes.</title>
        <authorList>
            <person name="Spang A."/>
            <person name="Saw J.H."/>
            <person name="Jorgensen S.L."/>
            <person name="Zaremba-Niedzwiedzka K."/>
            <person name="Martijn J."/>
            <person name="Lind A.E."/>
            <person name="van Eijk R."/>
            <person name="Schleper C."/>
            <person name="Guy L."/>
            <person name="Ettema T.J."/>
        </authorList>
    </citation>
    <scope>NUCLEOTIDE SEQUENCE</scope>
</reference>
<proteinExistence type="predicted"/>
<name>A0A0F9TL48_9ZZZZ</name>
<gene>
    <name evidence="1" type="ORF">LCGC14_0378850</name>
</gene>
<comment type="caution">
    <text evidence="1">The sequence shown here is derived from an EMBL/GenBank/DDBJ whole genome shotgun (WGS) entry which is preliminary data.</text>
</comment>
<dbReference type="AlphaFoldDB" id="A0A0F9TL48"/>
<evidence type="ECO:0008006" key="2">
    <source>
        <dbReference type="Google" id="ProtNLM"/>
    </source>
</evidence>